<evidence type="ECO:0000256" key="3">
    <source>
        <dbReference type="ARBA" id="ARBA00011245"/>
    </source>
</evidence>
<dbReference type="PANTHER" id="PTHR42881">
    <property type="entry name" value="PROLYL ENDOPEPTIDASE"/>
    <property type="match status" value="1"/>
</dbReference>
<dbReference type="AlphaFoldDB" id="A0A0C3Q6L6"/>
<evidence type="ECO:0000256" key="8">
    <source>
        <dbReference type="SAM" id="MobiDB-lite"/>
    </source>
</evidence>
<reference evidence="12" key="2">
    <citation type="submission" date="2015-01" db="EMBL/GenBank/DDBJ databases">
        <title>Evolutionary Origins and Diversification of the Mycorrhizal Mutualists.</title>
        <authorList>
            <consortium name="DOE Joint Genome Institute"/>
            <consortium name="Mycorrhizal Genomics Consortium"/>
            <person name="Kohler A."/>
            <person name="Kuo A."/>
            <person name="Nagy L.G."/>
            <person name="Floudas D."/>
            <person name="Copeland A."/>
            <person name="Barry K.W."/>
            <person name="Cichocki N."/>
            <person name="Veneault-Fourrey C."/>
            <person name="LaButti K."/>
            <person name="Lindquist E.A."/>
            <person name="Lipzen A."/>
            <person name="Lundell T."/>
            <person name="Morin E."/>
            <person name="Murat C."/>
            <person name="Riley R."/>
            <person name="Ohm R."/>
            <person name="Sun H."/>
            <person name="Tunlid A."/>
            <person name="Henrissat B."/>
            <person name="Grigoriev I.V."/>
            <person name="Hibbett D.S."/>
            <person name="Martin F."/>
        </authorList>
    </citation>
    <scope>NUCLEOTIDE SEQUENCE [LARGE SCALE GENOMIC DNA]</scope>
    <source>
        <strain evidence="12">MUT 4182</strain>
    </source>
</reference>
<sequence length="767" mass="86963">MIGSSPRTEGAQPPLRYPKTRRTEHVDSYSNKDGEVKVPDPYNWLEQETEERSTWLDEQGQRTQAFIEKFGCREKIQSELTKNWDFSRFSYPRLAKDGKWYWNYNSGLQSQYILYRSKTSELPRFDVDGDEGPESQAEVFFDPNLLVGDGTAYLATSAFSKNGKYFAYGISLSGSDFFTIYVRESSKPFNKRPEGGFLNDPDRLPDIIRFVKFSTIVWTHDSKGFFYQRFPERVEHGSAAEDKAGTETTSDENAAIYYHVLGTDQSQDILVYKDEQNPSWLFGIGTSEPDGRFIELYISKDTSHKNKLYMAELETDDDITSKLTNLKWCKIVDNWDAEYSVVSNHERKHFVITDKDAPRKKVVTFEMPEGDPTENPEPIKFEEFIPEDKDGGILSSMSPVNGRSFVAQYSRNVCDELYVVSSTGQFNRLDPNFVGTLSAAPKQEDDFFFATFSGFNNPGVIKQFRFKEKDVDSFEGHTWTTWRKTRVKGLLADEFNTKQVWYKSKDGVDVPMFIVSHKDTPRDGTAPAIQYGYGGFSYTMRPFFSVSFLTFVKAFKGVLAVPGIRGGAEKGEQWHLDGIRENRVKVYDDFISATKYLVDNKYAAPGKVAINGGSNGGTLVAACINRAEEDTFGAAIADVGVMDLLKFPQFTIGAAWVSDYGDPRDPNDFDFIKAYSPLHNVPSFKAKALPPTILLTADHDDRVVPLHSFKHIATLQHEQQDNRHPMLLRVERKSGHGAGKSTEKAIQEATDKWSFVALVLDLPWKGE</sequence>
<dbReference type="EC" id="3.4.21.-" evidence="7"/>
<keyword evidence="4 7" id="KW-0645">Protease</keyword>
<dbReference type="Pfam" id="PF00326">
    <property type="entry name" value="Peptidase_S9"/>
    <property type="match status" value="1"/>
</dbReference>
<dbReference type="PRINTS" id="PR00862">
    <property type="entry name" value="PROLIGOPTASE"/>
</dbReference>
<feature type="domain" description="Peptidase S9 prolyl oligopeptidase catalytic" evidence="9">
    <location>
        <begin position="556"/>
        <end position="759"/>
    </location>
</feature>
<evidence type="ECO:0000256" key="2">
    <source>
        <dbReference type="ARBA" id="ARBA00005228"/>
    </source>
</evidence>
<dbReference type="EMBL" id="KN823219">
    <property type="protein sequence ID" value="KIO19471.1"/>
    <property type="molecule type" value="Genomic_DNA"/>
</dbReference>
<proteinExistence type="inferred from homology"/>
<dbReference type="GO" id="GO:0005829">
    <property type="term" value="C:cytosol"/>
    <property type="evidence" value="ECO:0007669"/>
    <property type="project" value="TreeGrafter"/>
</dbReference>
<keyword evidence="12" id="KW-1185">Reference proteome</keyword>
<evidence type="ECO:0000259" key="10">
    <source>
        <dbReference type="Pfam" id="PF02897"/>
    </source>
</evidence>
<feature type="domain" description="Peptidase S9A N-terminal" evidence="10">
    <location>
        <begin position="18"/>
        <end position="468"/>
    </location>
</feature>
<dbReference type="OrthoDB" id="248387at2759"/>
<dbReference type="Pfam" id="PF02897">
    <property type="entry name" value="Peptidase_S9_N"/>
    <property type="match status" value="1"/>
</dbReference>
<dbReference type="Gene3D" id="2.130.10.120">
    <property type="entry name" value="Prolyl oligopeptidase, N-terminal domain"/>
    <property type="match status" value="1"/>
</dbReference>
<dbReference type="InterPro" id="IPR029058">
    <property type="entry name" value="AB_hydrolase_fold"/>
</dbReference>
<dbReference type="Proteomes" id="UP000054248">
    <property type="component" value="Unassembled WGS sequence"/>
</dbReference>
<dbReference type="FunFam" id="3.40.50.1820:FF:000005">
    <property type="entry name" value="Prolyl endopeptidase"/>
    <property type="match status" value="1"/>
</dbReference>
<keyword evidence="5 7" id="KW-0378">Hydrolase</keyword>
<protein>
    <recommendedName>
        <fullName evidence="7">Prolyl endopeptidase</fullName>
        <ecNumber evidence="7">3.4.21.-</ecNumber>
    </recommendedName>
</protein>
<dbReference type="GO" id="GO:0070012">
    <property type="term" value="F:oligopeptidase activity"/>
    <property type="evidence" value="ECO:0007669"/>
    <property type="project" value="TreeGrafter"/>
</dbReference>
<evidence type="ECO:0000256" key="1">
    <source>
        <dbReference type="ARBA" id="ARBA00001070"/>
    </source>
</evidence>
<evidence type="ECO:0000256" key="7">
    <source>
        <dbReference type="RuleBase" id="RU368024"/>
    </source>
</evidence>
<evidence type="ECO:0000313" key="12">
    <source>
        <dbReference type="Proteomes" id="UP000054248"/>
    </source>
</evidence>
<dbReference type="InterPro" id="IPR051167">
    <property type="entry name" value="Prolyl_oligopep/macrocyclase"/>
</dbReference>
<gene>
    <name evidence="11" type="ORF">M407DRAFT_222794</name>
</gene>
<evidence type="ECO:0000256" key="6">
    <source>
        <dbReference type="ARBA" id="ARBA00022825"/>
    </source>
</evidence>
<organism evidence="11 12">
    <name type="scientific">Tulasnella calospora MUT 4182</name>
    <dbReference type="NCBI Taxonomy" id="1051891"/>
    <lineage>
        <taxon>Eukaryota</taxon>
        <taxon>Fungi</taxon>
        <taxon>Dikarya</taxon>
        <taxon>Basidiomycota</taxon>
        <taxon>Agaricomycotina</taxon>
        <taxon>Agaricomycetes</taxon>
        <taxon>Cantharellales</taxon>
        <taxon>Tulasnellaceae</taxon>
        <taxon>Tulasnella</taxon>
    </lineage>
</organism>
<dbReference type="GO" id="GO:0004252">
    <property type="term" value="F:serine-type endopeptidase activity"/>
    <property type="evidence" value="ECO:0007669"/>
    <property type="project" value="UniProtKB-UniRule"/>
</dbReference>
<feature type="compositionally biased region" description="Basic and acidic residues" evidence="8">
    <location>
        <begin position="21"/>
        <end position="38"/>
    </location>
</feature>
<evidence type="ECO:0000313" key="11">
    <source>
        <dbReference type="EMBL" id="KIO19471.1"/>
    </source>
</evidence>
<dbReference type="InterPro" id="IPR001375">
    <property type="entry name" value="Peptidase_S9_cat"/>
</dbReference>
<dbReference type="InterPro" id="IPR002470">
    <property type="entry name" value="Peptidase_S9A"/>
</dbReference>
<dbReference type="SUPFAM" id="SSF53474">
    <property type="entry name" value="alpha/beta-Hydrolases"/>
    <property type="match status" value="1"/>
</dbReference>
<evidence type="ECO:0000259" key="9">
    <source>
        <dbReference type="Pfam" id="PF00326"/>
    </source>
</evidence>
<name>A0A0C3Q6L6_9AGAM</name>
<dbReference type="InterPro" id="IPR023302">
    <property type="entry name" value="Pept_S9A_N"/>
</dbReference>
<keyword evidence="6 7" id="KW-0720">Serine protease</keyword>
<feature type="region of interest" description="Disordered" evidence="8">
    <location>
        <begin position="1"/>
        <end position="40"/>
    </location>
</feature>
<dbReference type="GO" id="GO:0006508">
    <property type="term" value="P:proteolysis"/>
    <property type="evidence" value="ECO:0007669"/>
    <property type="project" value="UniProtKB-KW"/>
</dbReference>
<evidence type="ECO:0000256" key="4">
    <source>
        <dbReference type="ARBA" id="ARBA00022670"/>
    </source>
</evidence>
<comment type="similarity">
    <text evidence="2 7">Belongs to the peptidase S9A family.</text>
</comment>
<dbReference type="Gene3D" id="3.40.50.1820">
    <property type="entry name" value="alpha/beta hydrolase"/>
    <property type="match status" value="1"/>
</dbReference>
<dbReference type="SUPFAM" id="SSF50993">
    <property type="entry name" value="Peptidase/esterase 'gauge' domain"/>
    <property type="match status" value="1"/>
</dbReference>
<evidence type="ECO:0000256" key="5">
    <source>
        <dbReference type="ARBA" id="ARBA00022801"/>
    </source>
</evidence>
<dbReference type="PANTHER" id="PTHR42881:SF2">
    <property type="entry name" value="PROLYL ENDOPEPTIDASE"/>
    <property type="match status" value="1"/>
</dbReference>
<comment type="catalytic activity">
    <reaction evidence="1">
        <text>Hydrolysis of Pro-|-Xaa &gt;&gt; Ala-|-Xaa in oligopeptides.</text>
        <dbReference type="EC" id="3.4.21.26"/>
    </reaction>
</comment>
<reference evidence="11 12" key="1">
    <citation type="submission" date="2014-04" db="EMBL/GenBank/DDBJ databases">
        <authorList>
            <consortium name="DOE Joint Genome Institute"/>
            <person name="Kuo A."/>
            <person name="Girlanda M."/>
            <person name="Perotto S."/>
            <person name="Kohler A."/>
            <person name="Nagy L.G."/>
            <person name="Floudas D."/>
            <person name="Copeland A."/>
            <person name="Barry K.W."/>
            <person name="Cichocki N."/>
            <person name="Veneault-Fourrey C."/>
            <person name="LaButti K."/>
            <person name="Lindquist E.A."/>
            <person name="Lipzen A."/>
            <person name="Lundell T."/>
            <person name="Morin E."/>
            <person name="Murat C."/>
            <person name="Sun H."/>
            <person name="Tunlid A."/>
            <person name="Henrissat B."/>
            <person name="Grigoriev I.V."/>
            <person name="Hibbett D.S."/>
            <person name="Martin F."/>
            <person name="Nordberg H.P."/>
            <person name="Cantor M.N."/>
            <person name="Hua S.X."/>
        </authorList>
    </citation>
    <scope>NUCLEOTIDE SEQUENCE [LARGE SCALE GENOMIC DNA]</scope>
    <source>
        <strain evidence="11 12">MUT 4182</strain>
    </source>
</reference>
<dbReference type="HOGENOM" id="CLU_011290_1_1_1"/>
<accession>A0A0C3Q6L6</accession>
<comment type="subunit">
    <text evidence="3">Monomer.</text>
</comment>